<accession>A0A420H8P6</accession>
<proteinExistence type="predicted"/>
<evidence type="ECO:0000313" key="1">
    <source>
        <dbReference type="EMBL" id="RKF53799.1"/>
    </source>
</evidence>
<gene>
    <name evidence="1" type="ORF">GcC1_217003</name>
</gene>
<evidence type="ECO:0000313" key="2">
    <source>
        <dbReference type="Proteomes" id="UP000285405"/>
    </source>
</evidence>
<name>A0A420H8P6_9PEZI</name>
<comment type="caution">
    <text evidence="1">The sequence shown here is derived from an EMBL/GenBank/DDBJ whole genome shotgun (WGS) entry which is preliminary data.</text>
</comment>
<dbReference type="Proteomes" id="UP000285405">
    <property type="component" value="Unassembled WGS sequence"/>
</dbReference>
<dbReference type="AlphaFoldDB" id="A0A420H8P6"/>
<protein>
    <submittedName>
        <fullName evidence="1">Uncharacterized protein</fullName>
    </submittedName>
</protein>
<dbReference type="EMBL" id="MCBR01021793">
    <property type="protein sequence ID" value="RKF53799.1"/>
    <property type="molecule type" value="Genomic_DNA"/>
</dbReference>
<reference evidence="1 2" key="1">
    <citation type="journal article" date="2018" name="BMC Genomics">
        <title>Comparative genome analyses reveal sequence features reflecting distinct modes of host-adaptation between dicot and monocot powdery mildew.</title>
        <authorList>
            <person name="Wu Y."/>
            <person name="Ma X."/>
            <person name="Pan Z."/>
            <person name="Kale S.D."/>
            <person name="Song Y."/>
            <person name="King H."/>
            <person name="Zhang Q."/>
            <person name="Presley C."/>
            <person name="Deng X."/>
            <person name="Wei C.I."/>
            <person name="Xiao S."/>
        </authorList>
    </citation>
    <scope>NUCLEOTIDE SEQUENCE [LARGE SCALE GENOMIC DNA]</scope>
    <source>
        <strain evidence="1">UCSC1</strain>
    </source>
</reference>
<sequence length="166" mass="18582">MEYAILITAPKRESVDVKNGSKILEMKSYSDLRKSLNLRKYVSSYTISTPPLAWQAIISPPPQILARPPVKNILSVPTMAVIAAVHAPMARKASDQMCHEKVIRETTPDTAFRSPVKNLYEARCRIIFHRKAGAPAKSLTTAQNTIHRIDVRLLSMKVSVHLILIK</sequence>
<organism evidence="1 2">
    <name type="scientific">Golovinomyces cichoracearum</name>
    <dbReference type="NCBI Taxonomy" id="62708"/>
    <lineage>
        <taxon>Eukaryota</taxon>
        <taxon>Fungi</taxon>
        <taxon>Dikarya</taxon>
        <taxon>Ascomycota</taxon>
        <taxon>Pezizomycotina</taxon>
        <taxon>Leotiomycetes</taxon>
        <taxon>Erysiphales</taxon>
        <taxon>Erysiphaceae</taxon>
        <taxon>Golovinomyces</taxon>
    </lineage>
</organism>